<keyword evidence="8" id="KW-1133">Transmembrane helix</keyword>
<dbReference type="SUPFAM" id="SSF47616">
    <property type="entry name" value="GST C-terminal domain-like"/>
    <property type="match status" value="1"/>
</dbReference>
<keyword evidence="8" id="KW-0812">Transmembrane</keyword>
<feature type="transmembrane region" description="Helical" evidence="8">
    <location>
        <begin position="279"/>
        <end position="299"/>
    </location>
</feature>
<dbReference type="Pfam" id="PF17171">
    <property type="entry name" value="GST_C_6"/>
    <property type="match status" value="1"/>
</dbReference>
<dbReference type="GO" id="GO:0001401">
    <property type="term" value="C:SAM complex"/>
    <property type="evidence" value="ECO:0007669"/>
    <property type="project" value="InterPro"/>
</dbReference>
<reference evidence="12" key="1">
    <citation type="submission" date="2022-11" db="UniProtKB">
        <authorList>
            <consortium name="WormBaseParasite"/>
        </authorList>
    </citation>
    <scope>IDENTIFICATION</scope>
</reference>
<dbReference type="PANTHER" id="PTHR12289">
    <property type="entry name" value="METAXIN RELATED"/>
    <property type="match status" value="1"/>
</dbReference>
<dbReference type="WBParaSite" id="nRc.2.0.1.t35146-RA">
    <property type="protein sequence ID" value="nRc.2.0.1.t35146-RA"/>
    <property type="gene ID" value="nRc.2.0.1.g35146"/>
</dbReference>
<dbReference type="GO" id="GO:0007005">
    <property type="term" value="P:mitochondrion organization"/>
    <property type="evidence" value="ECO:0007669"/>
    <property type="project" value="TreeGrafter"/>
</dbReference>
<proteinExistence type="inferred from homology"/>
<comment type="similarity">
    <text evidence="2">Belongs to the metaxin family.</text>
</comment>
<evidence type="ECO:0000313" key="12">
    <source>
        <dbReference type="WBParaSite" id="nRc.2.0.1.t35146-RA"/>
    </source>
</evidence>
<evidence type="ECO:0000256" key="4">
    <source>
        <dbReference type="ARBA" id="ARBA00022787"/>
    </source>
</evidence>
<feature type="domain" description="Mitochondrial outer membrane transport complex Sam37/metaxin N-terminal" evidence="9">
    <location>
        <begin position="2"/>
        <end position="135"/>
    </location>
</feature>
<evidence type="ECO:0000256" key="2">
    <source>
        <dbReference type="ARBA" id="ARBA00009170"/>
    </source>
</evidence>
<dbReference type="InterPro" id="IPR019564">
    <property type="entry name" value="Sam37/metaxin_N"/>
</dbReference>
<accession>A0A915KAK5</accession>
<dbReference type="InterPro" id="IPR036282">
    <property type="entry name" value="Glutathione-S-Trfase_C_sf"/>
</dbReference>
<keyword evidence="5" id="KW-0653">Protein transport</keyword>
<organism evidence="11 12">
    <name type="scientific">Romanomermis culicivorax</name>
    <name type="common">Nematode worm</name>
    <dbReference type="NCBI Taxonomy" id="13658"/>
    <lineage>
        <taxon>Eukaryota</taxon>
        <taxon>Metazoa</taxon>
        <taxon>Ecdysozoa</taxon>
        <taxon>Nematoda</taxon>
        <taxon>Enoplea</taxon>
        <taxon>Dorylaimia</taxon>
        <taxon>Mermithida</taxon>
        <taxon>Mermithoidea</taxon>
        <taxon>Mermithidae</taxon>
        <taxon>Romanomermis</taxon>
    </lineage>
</organism>
<dbReference type="InterPro" id="IPR050931">
    <property type="entry name" value="Mito_Protein_Transport_Metaxin"/>
</dbReference>
<keyword evidence="7 8" id="KW-0472">Membrane</keyword>
<dbReference type="AlphaFoldDB" id="A0A915KAK5"/>
<protein>
    <submittedName>
        <fullName evidence="12">Metaxin</fullName>
    </submittedName>
</protein>
<keyword evidence="11" id="KW-1185">Reference proteome</keyword>
<dbReference type="InterPro" id="IPR033468">
    <property type="entry name" value="Metaxin_GST"/>
</dbReference>
<evidence type="ECO:0000313" key="11">
    <source>
        <dbReference type="Proteomes" id="UP000887565"/>
    </source>
</evidence>
<keyword evidence="6" id="KW-0496">Mitochondrion</keyword>
<name>A0A915KAK5_ROMCU</name>
<evidence type="ECO:0000259" key="10">
    <source>
        <dbReference type="Pfam" id="PF17171"/>
    </source>
</evidence>
<dbReference type="Proteomes" id="UP000887565">
    <property type="component" value="Unplaced"/>
</dbReference>
<sequence length="303" mass="34700">MLCCRICAAPVQIRPQFAPWNSPDGDYPLFRCYDEPAHTSSSSGDFSNAEQSLTDFKLFRNCLRKQVPKCTIDSHLSSAELQEMFAFESMVELNLKPAYLHSLWVDEYNFSCVTSRWYGQQLLFPYGLYYVYKKRSAAKSYVHACLGADLNEKRLELQMMKKALFCINLLSAKLGDQKYFFGNKPTSFDALVFGYLAPLVRLPLPNDKLQAHIKNCHNLMAFIDSIISIYLPLSEQEITAQQICMKQWLDRKSRVQAEMRHKTVMEEADKQEYPLRDKILFGVAAAVLSLIAAVHVGLIDVKH</sequence>
<dbReference type="OMA" id="FPYNLYY"/>
<evidence type="ECO:0000256" key="6">
    <source>
        <dbReference type="ARBA" id="ARBA00023128"/>
    </source>
</evidence>
<keyword evidence="3" id="KW-0813">Transport</keyword>
<evidence type="ECO:0000256" key="5">
    <source>
        <dbReference type="ARBA" id="ARBA00022927"/>
    </source>
</evidence>
<evidence type="ECO:0000256" key="1">
    <source>
        <dbReference type="ARBA" id="ARBA00004294"/>
    </source>
</evidence>
<evidence type="ECO:0000256" key="3">
    <source>
        <dbReference type="ARBA" id="ARBA00022448"/>
    </source>
</evidence>
<comment type="subcellular location">
    <subcellularLocation>
        <location evidence="1">Mitochondrion outer membrane</location>
    </subcellularLocation>
</comment>
<evidence type="ECO:0000256" key="7">
    <source>
        <dbReference type="ARBA" id="ARBA00023136"/>
    </source>
</evidence>
<dbReference type="PANTHER" id="PTHR12289:SF41">
    <property type="entry name" value="FAILED AXON CONNECTIONS-RELATED"/>
    <property type="match status" value="1"/>
</dbReference>
<keyword evidence="4" id="KW-1000">Mitochondrion outer membrane</keyword>
<dbReference type="Pfam" id="PF10568">
    <property type="entry name" value="Tom37"/>
    <property type="match status" value="1"/>
</dbReference>
<evidence type="ECO:0000256" key="8">
    <source>
        <dbReference type="SAM" id="Phobius"/>
    </source>
</evidence>
<dbReference type="GO" id="GO:0015031">
    <property type="term" value="P:protein transport"/>
    <property type="evidence" value="ECO:0007669"/>
    <property type="project" value="UniProtKB-KW"/>
</dbReference>
<evidence type="ECO:0000259" key="9">
    <source>
        <dbReference type="Pfam" id="PF10568"/>
    </source>
</evidence>
<feature type="domain" description="Metaxin glutathione S-transferase" evidence="10">
    <location>
        <begin position="166"/>
        <end position="226"/>
    </location>
</feature>